<evidence type="ECO:0000313" key="1">
    <source>
        <dbReference type="EMBL" id="KAJ1143788.1"/>
    </source>
</evidence>
<name>A0AAV7QZA3_PLEWA</name>
<accession>A0AAV7QZA3</accession>
<sequence>MPLRNPCRWGVSLLTCGRAVKRTLTPLRPGLLSLCGALFIHGPGQGSKLPWRVSQPASGLNVYADPFSRSLTPEKRGGGGLFALRCGLRFATGRTGRGPSSAMRCSVLLLWGHVLFQATLGTVAGRRVHTSRHCTPEPCSPPHGFTCRLPF</sequence>
<dbReference type="Proteomes" id="UP001066276">
    <property type="component" value="Chromosome 6"/>
</dbReference>
<comment type="caution">
    <text evidence="1">The sequence shown here is derived from an EMBL/GenBank/DDBJ whole genome shotgun (WGS) entry which is preliminary data.</text>
</comment>
<proteinExistence type="predicted"/>
<reference evidence="1" key="1">
    <citation type="journal article" date="2022" name="bioRxiv">
        <title>Sequencing and chromosome-scale assembly of the giantPleurodeles waltlgenome.</title>
        <authorList>
            <person name="Brown T."/>
            <person name="Elewa A."/>
            <person name="Iarovenko S."/>
            <person name="Subramanian E."/>
            <person name="Araus A.J."/>
            <person name="Petzold A."/>
            <person name="Susuki M."/>
            <person name="Suzuki K.-i.T."/>
            <person name="Hayashi T."/>
            <person name="Toyoda A."/>
            <person name="Oliveira C."/>
            <person name="Osipova E."/>
            <person name="Leigh N.D."/>
            <person name="Simon A."/>
            <person name="Yun M.H."/>
        </authorList>
    </citation>
    <scope>NUCLEOTIDE SEQUENCE</scope>
    <source>
        <strain evidence="1">20211129_DDA</strain>
        <tissue evidence="1">Liver</tissue>
    </source>
</reference>
<dbReference type="AlphaFoldDB" id="A0AAV7QZA3"/>
<evidence type="ECO:0000313" key="2">
    <source>
        <dbReference type="Proteomes" id="UP001066276"/>
    </source>
</evidence>
<gene>
    <name evidence="1" type="ORF">NDU88_010092</name>
</gene>
<organism evidence="1 2">
    <name type="scientific">Pleurodeles waltl</name>
    <name type="common">Iberian ribbed newt</name>
    <dbReference type="NCBI Taxonomy" id="8319"/>
    <lineage>
        <taxon>Eukaryota</taxon>
        <taxon>Metazoa</taxon>
        <taxon>Chordata</taxon>
        <taxon>Craniata</taxon>
        <taxon>Vertebrata</taxon>
        <taxon>Euteleostomi</taxon>
        <taxon>Amphibia</taxon>
        <taxon>Batrachia</taxon>
        <taxon>Caudata</taxon>
        <taxon>Salamandroidea</taxon>
        <taxon>Salamandridae</taxon>
        <taxon>Pleurodelinae</taxon>
        <taxon>Pleurodeles</taxon>
    </lineage>
</organism>
<protein>
    <submittedName>
        <fullName evidence="1">Uncharacterized protein</fullName>
    </submittedName>
</protein>
<dbReference type="EMBL" id="JANPWB010000010">
    <property type="protein sequence ID" value="KAJ1143788.1"/>
    <property type="molecule type" value="Genomic_DNA"/>
</dbReference>
<keyword evidence="2" id="KW-1185">Reference proteome</keyword>